<dbReference type="GO" id="GO:0008320">
    <property type="term" value="F:protein transmembrane transporter activity"/>
    <property type="evidence" value="ECO:0007669"/>
    <property type="project" value="TreeGrafter"/>
</dbReference>
<evidence type="ECO:0000256" key="5">
    <source>
        <dbReference type="SAM" id="Phobius"/>
    </source>
</evidence>
<dbReference type="Pfam" id="PF02889">
    <property type="entry name" value="Sec63"/>
    <property type="match status" value="1"/>
</dbReference>
<proteinExistence type="predicted"/>
<dbReference type="InterPro" id="IPR004179">
    <property type="entry name" value="Sec63-dom"/>
</dbReference>
<keyword evidence="8" id="KW-1185">Reference proteome</keyword>
<evidence type="ECO:0000259" key="6">
    <source>
        <dbReference type="Pfam" id="PF02889"/>
    </source>
</evidence>
<reference evidence="7 8" key="1">
    <citation type="journal article" date="2017" name="Curr. Biol.">
        <title>Genome architecture and evolution of a unichromosomal asexual nematode.</title>
        <authorList>
            <person name="Fradin H."/>
            <person name="Zegar C."/>
            <person name="Gutwein M."/>
            <person name="Lucas J."/>
            <person name="Kovtun M."/>
            <person name="Corcoran D."/>
            <person name="Baugh L.R."/>
            <person name="Kiontke K."/>
            <person name="Gunsalus K."/>
            <person name="Fitch D.H."/>
            <person name="Piano F."/>
        </authorList>
    </citation>
    <scope>NUCLEOTIDE SEQUENCE [LARGE SCALE GENOMIC DNA]</scope>
    <source>
        <strain evidence="7">PF1309</strain>
    </source>
</reference>
<gene>
    <name evidence="7" type="ORF">WR25_22329</name>
</gene>
<evidence type="ECO:0000313" key="7">
    <source>
        <dbReference type="EMBL" id="PAV68085.1"/>
    </source>
</evidence>
<dbReference type="GO" id="GO:0031207">
    <property type="term" value="C:Sec62/Sec63 complex"/>
    <property type="evidence" value="ECO:0007669"/>
    <property type="project" value="TreeGrafter"/>
</dbReference>
<evidence type="ECO:0000256" key="1">
    <source>
        <dbReference type="ARBA" id="ARBA00004141"/>
    </source>
</evidence>
<dbReference type="GO" id="GO:0003723">
    <property type="term" value="F:RNA binding"/>
    <property type="evidence" value="ECO:0007669"/>
    <property type="project" value="TreeGrafter"/>
</dbReference>
<dbReference type="SUPFAM" id="SSF158702">
    <property type="entry name" value="Sec63 N-terminal domain-like"/>
    <property type="match status" value="1"/>
</dbReference>
<dbReference type="OrthoDB" id="1734229at2759"/>
<keyword evidence="3 5" id="KW-1133">Transmembrane helix</keyword>
<comment type="subcellular location">
    <subcellularLocation>
        <location evidence="1">Membrane</location>
        <topology evidence="1">Multi-pass membrane protein</topology>
    </subcellularLocation>
</comment>
<comment type="caution">
    <text evidence="7">The sequence shown here is derived from an EMBL/GenBank/DDBJ whole genome shotgun (WGS) entry which is preliminary data.</text>
</comment>
<keyword evidence="2 5" id="KW-0812">Transmembrane</keyword>
<dbReference type="PANTHER" id="PTHR24075">
    <property type="entry name" value="SEC63 DOMAIN-CONTAINING"/>
    <property type="match status" value="1"/>
</dbReference>
<keyword evidence="4 5" id="KW-0472">Membrane</keyword>
<dbReference type="PANTHER" id="PTHR24075:SF0">
    <property type="entry name" value="TRANSLOCATION PROTEIN SEC63 HOMOLOG"/>
    <property type="match status" value="1"/>
</dbReference>
<dbReference type="STRING" id="2018661.A0A2A2K2C1"/>
<evidence type="ECO:0000313" key="8">
    <source>
        <dbReference type="Proteomes" id="UP000218231"/>
    </source>
</evidence>
<evidence type="ECO:0000256" key="2">
    <source>
        <dbReference type="ARBA" id="ARBA00022692"/>
    </source>
</evidence>
<dbReference type="AlphaFoldDB" id="A0A2A2K2C1"/>
<protein>
    <recommendedName>
        <fullName evidence="6">SEC63 domain-containing protein</fullName>
    </recommendedName>
</protein>
<sequence>MWVLAFYGFILLIILPVVVGIWWYNSIKYSVDKVLLDTTQLFYYFIHRTPRMETNRMLMVLSGSFEFWKQYNKDIIERETDKLDLPRLMKSLPNVTEKSRERPLGMPYAVKARILIHAYLNRIPLESADLEEDQRYFK</sequence>
<organism evidence="7 8">
    <name type="scientific">Diploscapter pachys</name>
    <dbReference type="NCBI Taxonomy" id="2018661"/>
    <lineage>
        <taxon>Eukaryota</taxon>
        <taxon>Metazoa</taxon>
        <taxon>Ecdysozoa</taxon>
        <taxon>Nematoda</taxon>
        <taxon>Chromadorea</taxon>
        <taxon>Rhabditida</taxon>
        <taxon>Rhabditina</taxon>
        <taxon>Rhabditomorpha</taxon>
        <taxon>Rhabditoidea</taxon>
        <taxon>Rhabditidae</taxon>
        <taxon>Diploscapter</taxon>
    </lineage>
</organism>
<feature type="domain" description="SEC63" evidence="6">
    <location>
        <begin position="47"/>
        <end position="136"/>
    </location>
</feature>
<dbReference type="EMBL" id="LIAE01009819">
    <property type="protein sequence ID" value="PAV68085.1"/>
    <property type="molecule type" value="Genomic_DNA"/>
</dbReference>
<feature type="transmembrane region" description="Helical" evidence="5">
    <location>
        <begin position="6"/>
        <end position="24"/>
    </location>
</feature>
<dbReference type="GO" id="GO:0006614">
    <property type="term" value="P:SRP-dependent cotranslational protein targeting to membrane"/>
    <property type="evidence" value="ECO:0007669"/>
    <property type="project" value="TreeGrafter"/>
</dbReference>
<dbReference type="GO" id="GO:0006620">
    <property type="term" value="P:post-translational protein targeting to endoplasmic reticulum membrane"/>
    <property type="evidence" value="ECO:0007669"/>
    <property type="project" value="TreeGrafter"/>
</dbReference>
<name>A0A2A2K2C1_9BILA</name>
<evidence type="ECO:0000256" key="4">
    <source>
        <dbReference type="ARBA" id="ARBA00023136"/>
    </source>
</evidence>
<dbReference type="Gene3D" id="1.10.3380.10">
    <property type="entry name" value="Sec63 N-terminal domain-like domain"/>
    <property type="match status" value="1"/>
</dbReference>
<dbReference type="Proteomes" id="UP000218231">
    <property type="component" value="Unassembled WGS sequence"/>
</dbReference>
<accession>A0A2A2K2C1</accession>
<evidence type="ECO:0000256" key="3">
    <source>
        <dbReference type="ARBA" id="ARBA00022989"/>
    </source>
</evidence>